<comment type="caution">
    <text evidence="5">The sequence shown here is derived from an EMBL/GenBank/DDBJ whole genome shotgun (WGS) entry which is preliminary data.</text>
</comment>
<accession>A0A919GX59</accession>
<dbReference type="InterPro" id="IPR009057">
    <property type="entry name" value="Homeodomain-like_sf"/>
</dbReference>
<evidence type="ECO:0000256" key="2">
    <source>
        <dbReference type="ARBA" id="ARBA00023125"/>
    </source>
</evidence>
<evidence type="ECO:0000259" key="4">
    <source>
        <dbReference type="PROSITE" id="PS01124"/>
    </source>
</evidence>
<keyword evidence="3" id="KW-0804">Transcription</keyword>
<proteinExistence type="predicted"/>
<dbReference type="InterPro" id="IPR018060">
    <property type="entry name" value="HTH_AraC"/>
</dbReference>
<dbReference type="GO" id="GO:0003700">
    <property type="term" value="F:DNA-binding transcription factor activity"/>
    <property type="evidence" value="ECO:0007669"/>
    <property type="project" value="InterPro"/>
</dbReference>
<evidence type="ECO:0000256" key="1">
    <source>
        <dbReference type="ARBA" id="ARBA00023015"/>
    </source>
</evidence>
<dbReference type="RefSeq" id="WP_031139318.1">
    <property type="nucleotide sequence ID" value="NZ_BNEE01000006.1"/>
</dbReference>
<name>A0A919GX59_9ACTN</name>
<sequence length="177" mass="19114">MCKPEWRRARVQAQRLDDLARLRRVRDRIDREYAQPLNVEALARDVNMSAGHLSRQFRAAYGESPYAYLMTRRIERATALLRRGDLSVTEVCFAVGCASLGTFTTRFTELVGMPPGAFRRRAADAAADHGGAAGAGAGAARAAGSAIKVEGMPACVAKQVSRPVRNREAPAAAQTVA</sequence>
<evidence type="ECO:0000256" key="3">
    <source>
        <dbReference type="ARBA" id="ARBA00023163"/>
    </source>
</evidence>
<dbReference type="PROSITE" id="PS01124">
    <property type="entry name" value="HTH_ARAC_FAMILY_2"/>
    <property type="match status" value="1"/>
</dbReference>
<dbReference type="SMART" id="SM00342">
    <property type="entry name" value="HTH_ARAC"/>
    <property type="match status" value="1"/>
</dbReference>
<dbReference type="InterPro" id="IPR050204">
    <property type="entry name" value="AraC_XylS_family_regulators"/>
</dbReference>
<dbReference type="SUPFAM" id="SSF46689">
    <property type="entry name" value="Homeodomain-like"/>
    <property type="match status" value="2"/>
</dbReference>
<evidence type="ECO:0000313" key="6">
    <source>
        <dbReference type="Proteomes" id="UP000600026"/>
    </source>
</evidence>
<feature type="domain" description="HTH araC/xylS-type" evidence="4">
    <location>
        <begin position="23"/>
        <end position="121"/>
    </location>
</feature>
<dbReference type="GO" id="GO:0043565">
    <property type="term" value="F:sequence-specific DNA binding"/>
    <property type="evidence" value="ECO:0007669"/>
    <property type="project" value="InterPro"/>
</dbReference>
<protein>
    <submittedName>
        <fullName evidence="5">Transcriptional regulator</fullName>
    </submittedName>
</protein>
<keyword evidence="1" id="KW-0805">Transcription regulation</keyword>
<organism evidence="5 6">
    <name type="scientific">Streptomyces xanthophaeus</name>
    <dbReference type="NCBI Taxonomy" id="67385"/>
    <lineage>
        <taxon>Bacteria</taxon>
        <taxon>Bacillati</taxon>
        <taxon>Actinomycetota</taxon>
        <taxon>Actinomycetes</taxon>
        <taxon>Kitasatosporales</taxon>
        <taxon>Streptomycetaceae</taxon>
        <taxon>Streptomyces</taxon>
    </lineage>
</organism>
<dbReference type="Gene3D" id="1.10.10.60">
    <property type="entry name" value="Homeodomain-like"/>
    <property type="match status" value="2"/>
</dbReference>
<gene>
    <name evidence="5" type="ORF">Sxan_23160</name>
</gene>
<dbReference type="PANTHER" id="PTHR46796">
    <property type="entry name" value="HTH-TYPE TRANSCRIPTIONAL ACTIVATOR RHAS-RELATED"/>
    <property type="match status" value="1"/>
</dbReference>
<dbReference type="AlphaFoldDB" id="A0A919GX59"/>
<dbReference type="Pfam" id="PF12833">
    <property type="entry name" value="HTH_18"/>
    <property type="match status" value="1"/>
</dbReference>
<keyword evidence="2" id="KW-0238">DNA-binding</keyword>
<reference evidence="5" key="1">
    <citation type="submission" date="2020-09" db="EMBL/GenBank/DDBJ databases">
        <title>Whole genome shotgun sequence of Streptomyces xanthophaeus NBRC 12829.</title>
        <authorList>
            <person name="Komaki H."/>
            <person name="Tamura T."/>
        </authorList>
    </citation>
    <scope>NUCLEOTIDE SEQUENCE</scope>
    <source>
        <strain evidence="5">NBRC 12829</strain>
    </source>
</reference>
<evidence type="ECO:0000313" key="5">
    <source>
        <dbReference type="EMBL" id="GHI84952.1"/>
    </source>
</evidence>
<dbReference type="Proteomes" id="UP000600026">
    <property type="component" value="Unassembled WGS sequence"/>
</dbReference>
<dbReference type="EMBL" id="BNEE01000006">
    <property type="protein sequence ID" value="GHI84952.1"/>
    <property type="molecule type" value="Genomic_DNA"/>
</dbReference>
<keyword evidence="6" id="KW-1185">Reference proteome</keyword>
<dbReference type="OrthoDB" id="2060755at2"/>